<dbReference type="InterPro" id="IPR020845">
    <property type="entry name" value="AMP-binding_CS"/>
</dbReference>
<protein>
    <submittedName>
        <fullName evidence="3">Uncharacterized protein</fullName>
    </submittedName>
</protein>
<dbReference type="Pfam" id="PF00668">
    <property type="entry name" value="Condensation"/>
    <property type="match status" value="1"/>
</dbReference>
<dbReference type="InterPro" id="IPR000873">
    <property type="entry name" value="AMP-dep_synth/lig_dom"/>
</dbReference>
<evidence type="ECO:0000313" key="4">
    <source>
        <dbReference type="Proteomes" id="UP000179734"/>
    </source>
</evidence>
<dbReference type="Pfam" id="PF00501">
    <property type="entry name" value="AMP-binding"/>
    <property type="match status" value="1"/>
</dbReference>
<dbReference type="GO" id="GO:0043041">
    <property type="term" value="P:amino acid activation for nonribosomal peptide biosynthetic process"/>
    <property type="evidence" value="ECO:0007669"/>
    <property type="project" value="TreeGrafter"/>
</dbReference>
<dbReference type="UniPathway" id="UPA00011"/>
<dbReference type="GO" id="GO:0003824">
    <property type="term" value="F:catalytic activity"/>
    <property type="evidence" value="ECO:0007669"/>
    <property type="project" value="InterPro"/>
</dbReference>
<reference evidence="3 4" key="1">
    <citation type="submission" date="2016-10" db="EMBL/GenBank/DDBJ databases">
        <title>Genome sequence of Mycobacterium talmonii.</title>
        <authorList>
            <person name="Greninger A.L."/>
            <person name="Elliott B."/>
            <person name="Vasireddy S."/>
            <person name="Vasireddy R."/>
        </authorList>
    </citation>
    <scope>NUCLEOTIDE SEQUENCE [LARGE SCALE GENOMIC DNA]</scope>
    <source>
        <strain evidence="4">NE-TNMC-100812</strain>
    </source>
</reference>
<dbReference type="EMBL" id="MLQM01000032">
    <property type="protein sequence ID" value="OHV04723.1"/>
    <property type="molecule type" value="Genomic_DNA"/>
</dbReference>
<dbReference type="SUPFAM" id="SSF52777">
    <property type="entry name" value="CoA-dependent acyltransferases"/>
    <property type="match status" value="1"/>
</dbReference>
<dbReference type="InterPro" id="IPR020459">
    <property type="entry name" value="AMP-binding"/>
</dbReference>
<dbReference type="Gene3D" id="3.40.50.980">
    <property type="match status" value="2"/>
</dbReference>
<dbReference type="InterPro" id="IPR010071">
    <property type="entry name" value="AA_adenyl_dom"/>
</dbReference>
<dbReference type="PROSITE" id="PS00455">
    <property type="entry name" value="AMP_BINDING"/>
    <property type="match status" value="1"/>
</dbReference>
<dbReference type="AlphaFoldDB" id="A0A1S1NJU6"/>
<feature type="domain" description="AMP-dependent synthetase/ligase" evidence="1">
    <location>
        <begin position="286"/>
        <end position="635"/>
    </location>
</feature>
<sequence length="640" mass="68266">MSCESAYEASDEYLEDQAYWTRNLPSENEPQYRLPHTADHDPHALSEPAQLDPVLLRRVQELAEVWKVPRSAVITAACALLVRRWCAEGNEVVLNLPVSRRVQPESKTLPAMLAGVVPLVLRVSPGATVADFCAQVDARIQEAVQHQRFPVQALERKVSPGGPQVADRVSVNFLPATFGLDLGAATATASYTNPGLVGAFGLNFSNLGDDLFLRTAGVGQPFANFDVIDLAGRLQRVLVAMTADPGRLLASIDVLDSGDYTRLDGWSNRAVLTQPAGAAVSIPVLFAEQVARAPEAVAIRDGARSWTYREVDQAANRLAHLLAGHGAGPGERVALLFSRSAEAVVAILAVLKTGAAYVPIDPEVPAARTQFVVADAAPIAALTTATLAERLRGCQLPVIDTDDPAVDTQPGTPLPVPAAEDIAYIIYTSGTTGTPKGVAITHHNVIALLASVDADVPRAGVWTQWHSLAFDVSVWEIFGALLAGGRLVVVPETTARSPEDLHALLAAEQVTVLSQTPSAFYALQTADALQPEVRQRLTLQTVVFAGEALEPRRLRTWLDHHPGAPRLINMYGITETTVHASFREIVAADADSLASPVGVPLRHLAFFVLDQWLRPVPTGVVGELYIAGAGLACGYVGRAG</sequence>
<dbReference type="PANTHER" id="PTHR45527:SF14">
    <property type="entry name" value="PLIPASTATIN SYNTHASE SUBUNIT B"/>
    <property type="match status" value="1"/>
</dbReference>
<dbReference type="FunFam" id="3.40.50.980:FF:000001">
    <property type="entry name" value="Non-ribosomal peptide synthetase"/>
    <property type="match status" value="1"/>
</dbReference>
<evidence type="ECO:0000313" key="3">
    <source>
        <dbReference type="EMBL" id="OHV04723.1"/>
    </source>
</evidence>
<keyword evidence="4" id="KW-1185">Reference proteome</keyword>
<dbReference type="Proteomes" id="UP000179734">
    <property type="component" value="Unassembled WGS sequence"/>
</dbReference>
<evidence type="ECO:0000259" key="1">
    <source>
        <dbReference type="Pfam" id="PF00501"/>
    </source>
</evidence>
<comment type="caution">
    <text evidence="3">The sequence shown here is derived from an EMBL/GenBank/DDBJ whole genome shotgun (WGS) entry which is preliminary data.</text>
</comment>
<accession>A0A1S1NJU6</accession>
<organism evidence="3 4">
    <name type="scientific">Mycobacterium talmoniae</name>
    <dbReference type="NCBI Taxonomy" id="1858794"/>
    <lineage>
        <taxon>Bacteria</taxon>
        <taxon>Bacillati</taxon>
        <taxon>Actinomycetota</taxon>
        <taxon>Actinomycetes</taxon>
        <taxon>Mycobacteriales</taxon>
        <taxon>Mycobacteriaceae</taxon>
        <taxon>Mycobacterium</taxon>
    </lineage>
</organism>
<evidence type="ECO:0000259" key="2">
    <source>
        <dbReference type="Pfam" id="PF00668"/>
    </source>
</evidence>
<dbReference type="SUPFAM" id="SSF56801">
    <property type="entry name" value="Acetyl-CoA synthetase-like"/>
    <property type="match status" value="1"/>
</dbReference>
<dbReference type="Gene3D" id="3.30.559.30">
    <property type="entry name" value="Nonribosomal peptide synthetase, condensation domain"/>
    <property type="match status" value="1"/>
</dbReference>
<dbReference type="GO" id="GO:0005829">
    <property type="term" value="C:cytosol"/>
    <property type="evidence" value="ECO:0007669"/>
    <property type="project" value="TreeGrafter"/>
</dbReference>
<dbReference type="Gene3D" id="2.30.38.10">
    <property type="entry name" value="Luciferase, Domain 3"/>
    <property type="match status" value="1"/>
</dbReference>
<dbReference type="InterPro" id="IPR001242">
    <property type="entry name" value="Condensation_dom"/>
</dbReference>
<name>A0A1S1NJU6_9MYCO</name>
<dbReference type="PANTHER" id="PTHR45527">
    <property type="entry name" value="NONRIBOSOMAL PEPTIDE SYNTHETASE"/>
    <property type="match status" value="1"/>
</dbReference>
<dbReference type="GO" id="GO:0044550">
    <property type="term" value="P:secondary metabolite biosynthetic process"/>
    <property type="evidence" value="ECO:0007669"/>
    <property type="project" value="TreeGrafter"/>
</dbReference>
<proteinExistence type="predicted"/>
<dbReference type="NCBIfam" id="TIGR01733">
    <property type="entry name" value="AA-adenyl-dom"/>
    <property type="match status" value="1"/>
</dbReference>
<feature type="domain" description="Condensation" evidence="2">
    <location>
        <begin position="4"/>
        <end position="158"/>
    </location>
</feature>
<dbReference type="GO" id="GO:0031177">
    <property type="term" value="F:phosphopantetheine binding"/>
    <property type="evidence" value="ECO:0007669"/>
    <property type="project" value="TreeGrafter"/>
</dbReference>
<gene>
    <name evidence="3" type="ORF">BKN37_08805</name>
</gene>
<dbReference type="PRINTS" id="PR00154">
    <property type="entry name" value="AMPBINDING"/>
</dbReference>